<dbReference type="InterPro" id="IPR043976">
    <property type="entry name" value="GOLGA_cons_dom"/>
</dbReference>
<evidence type="ECO:0000256" key="2">
    <source>
        <dbReference type="SAM" id="Coils"/>
    </source>
</evidence>
<feature type="region of interest" description="Disordered" evidence="3">
    <location>
        <begin position="136"/>
        <end position="155"/>
    </location>
</feature>
<feature type="coiled-coil region" evidence="2">
    <location>
        <begin position="686"/>
        <end position="713"/>
    </location>
</feature>
<evidence type="ECO:0000313" key="6">
    <source>
        <dbReference type="Proteomes" id="UP000749559"/>
    </source>
</evidence>
<dbReference type="Gene3D" id="1.10.287.1490">
    <property type="match status" value="1"/>
</dbReference>
<feature type="coiled-coil region" evidence="2">
    <location>
        <begin position="166"/>
        <end position="293"/>
    </location>
</feature>
<evidence type="ECO:0000256" key="3">
    <source>
        <dbReference type="SAM" id="MobiDB-lite"/>
    </source>
</evidence>
<feature type="compositionally biased region" description="Polar residues" evidence="3">
    <location>
        <begin position="821"/>
        <end position="838"/>
    </location>
</feature>
<dbReference type="AlphaFoldDB" id="A0A8S4NXJ2"/>
<dbReference type="PANTHER" id="PTHR10881:SF46">
    <property type="entry name" value="GOLGIN SUBFAMILY A MEMBER 2"/>
    <property type="match status" value="1"/>
</dbReference>
<keyword evidence="1 2" id="KW-0175">Coiled coil</keyword>
<dbReference type="Pfam" id="PF15070">
    <property type="entry name" value="GOLGA2L5"/>
    <property type="match status" value="1"/>
</dbReference>
<evidence type="ECO:0000313" key="5">
    <source>
        <dbReference type="EMBL" id="CAH1785517.1"/>
    </source>
</evidence>
<feature type="region of interest" description="Disordered" evidence="3">
    <location>
        <begin position="21"/>
        <end position="57"/>
    </location>
</feature>
<feature type="coiled-coil region" evidence="2">
    <location>
        <begin position="447"/>
        <end position="657"/>
    </location>
</feature>
<dbReference type="GO" id="GO:0007030">
    <property type="term" value="P:Golgi organization"/>
    <property type="evidence" value="ECO:0007669"/>
    <property type="project" value="TreeGrafter"/>
</dbReference>
<dbReference type="EMBL" id="CAIIXF020000006">
    <property type="protein sequence ID" value="CAH1785517.1"/>
    <property type="molecule type" value="Genomic_DNA"/>
</dbReference>
<evidence type="ECO:0000256" key="1">
    <source>
        <dbReference type="ARBA" id="ARBA00023054"/>
    </source>
</evidence>
<accession>A0A8S4NXJ2</accession>
<name>A0A8S4NXJ2_OWEFU</name>
<feature type="coiled-coil region" evidence="2">
    <location>
        <begin position="325"/>
        <end position="387"/>
    </location>
</feature>
<dbReference type="GO" id="GO:0032580">
    <property type="term" value="C:Golgi cisterna membrane"/>
    <property type="evidence" value="ECO:0007669"/>
    <property type="project" value="TreeGrafter"/>
</dbReference>
<comment type="caution">
    <text evidence="5">The sequence shown here is derived from an EMBL/GenBank/DDBJ whole genome shotgun (WGS) entry which is preliminary data.</text>
</comment>
<evidence type="ECO:0000259" key="4">
    <source>
        <dbReference type="Pfam" id="PF15070"/>
    </source>
</evidence>
<feature type="compositionally biased region" description="Basic residues" evidence="3">
    <location>
        <begin position="800"/>
        <end position="812"/>
    </location>
</feature>
<dbReference type="GO" id="GO:0005801">
    <property type="term" value="C:cis-Golgi network"/>
    <property type="evidence" value="ECO:0007669"/>
    <property type="project" value="TreeGrafter"/>
</dbReference>
<organism evidence="5 6">
    <name type="scientific">Owenia fusiformis</name>
    <name type="common">Polychaete worm</name>
    <dbReference type="NCBI Taxonomy" id="6347"/>
    <lineage>
        <taxon>Eukaryota</taxon>
        <taxon>Metazoa</taxon>
        <taxon>Spiralia</taxon>
        <taxon>Lophotrochozoa</taxon>
        <taxon>Annelida</taxon>
        <taxon>Polychaeta</taxon>
        <taxon>Sedentaria</taxon>
        <taxon>Canalipalpata</taxon>
        <taxon>Sabellida</taxon>
        <taxon>Oweniida</taxon>
        <taxon>Oweniidae</taxon>
        <taxon>Owenia</taxon>
    </lineage>
</organism>
<proteinExistence type="predicted"/>
<feature type="compositionally biased region" description="Polar residues" evidence="3">
    <location>
        <begin position="751"/>
        <end position="762"/>
    </location>
</feature>
<dbReference type="OrthoDB" id="5978643at2759"/>
<dbReference type="GO" id="GO:0000137">
    <property type="term" value="C:Golgi cis cisterna"/>
    <property type="evidence" value="ECO:0007669"/>
    <property type="project" value="TreeGrafter"/>
</dbReference>
<dbReference type="PANTHER" id="PTHR10881">
    <property type="entry name" value="GOLGIN SUBFAMILY A MEMBER-RELATED"/>
    <property type="match status" value="1"/>
</dbReference>
<reference evidence="5" key="1">
    <citation type="submission" date="2022-03" db="EMBL/GenBank/DDBJ databases">
        <authorList>
            <person name="Martin C."/>
        </authorList>
    </citation>
    <scope>NUCLEOTIDE SEQUENCE</scope>
</reference>
<gene>
    <name evidence="5" type="ORF">OFUS_LOCUS11563</name>
</gene>
<dbReference type="Proteomes" id="UP000749559">
    <property type="component" value="Unassembled WGS sequence"/>
</dbReference>
<feature type="region of interest" description="Disordered" evidence="3">
    <location>
        <begin position="751"/>
        <end position="838"/>
    </location>
</feature>
<feature type="domain" description="Golgin subfamily A conserved" evidence="4">
    <location>
        <begin position="252"/>
        <end position="717"/>
    </location>
</feature>
<protein>
    <recommendedName>
        <fullName evidence="4">Golgin subfamily A conserved domain-containing protein</fullName>
    </recommendedName>
</protein>
<sequence>MSSEESGSSNSSLEWIFLPTESLEENDEKPNDVVSDNDDDNIVMNKDNDNEINNDDNDINDDYNDIELHNEEDDIAIQVEENGIVVQTKEETTDMDVDHVLGDEGENMEIKRLKDEIEELSGRLKASRQRVVELERDVSTASTSSHSYEETSREFSKEVDRLKLEVYQLNKSTEEVKQQNSELQEKLHAKSSECNGLNQSVTELQSRLELSDVQIQQLSNQSGANLDSSSVEQLQQLQSNNAELQAKIDEYKNSFQQLVTERDQLAEQYQQVIHQLNDQSQHLTSQVQQMSVEREQLISRQTELEGHIKDLQAAAESNANDTSQSEAFNAQIEALNARLAEIQQENELTMERYKNQVQDNAQLSRFVEEKEARIDELESTLSRVGEQSIDHDLLLESMQGDKAALSRALTQNKELKVQFAELQNGFVKMSNENMDLTTRLQSEDHVSKELAARLGQQEDELKELREKLEMKERELQDIEANSHTLNKQLYQQDQIADRMRHYEAQSQLVETLQRELNSAQENINTLTNQNTELRKHAINAAEEKDADDTDGAKNADMVDALSASVRQLEMERNQLIEQYQEAKQQQQELKLLNEEMEKSSKMPATLNGEVVNKLQYETIRTAMEQLQEKYTKSMREKAELSDRNDQLEHLTMQLQGETDTIGEYITLYHHQRSVLYTRQKEKEEYIANMARDREGMQEKLGQLQALVMQLLQERNMLHSYTQQQGNHSNNSAIPNHVPTQADIEASMQQSNKPFGANLNNPQIDDWPDYTSSSSGDSDASEVEAIIGGSAPDADTPPPSKNKHSHHHHHHHDNHQPDTPQQGTMSEHSEQWNSPQPDNHTAQKIMHLLNEIGNVNQVDRTDFDERNFMPCKCCQGRLQIV</sequence>
<keyword evidence="6" id="KW-1185">Reference proteome</keyword>
<dbReference type="InterPro" id="IPR024858">
    <property type="entry name" value="GOLGA"/>
</dbReference>